<organism evidence="4 8">
    <name type="scientific">Roseburia intestinalis</name>
    <dbReference type="NCBI Taxonomy" id="166486"/>
    <lineage>
        <taxon>Bacteria</taxon>
        <taxon>Bacillati</taxon>
        <taxon>Bacillota</taxon>
        <taxon>Clostridia</taxon>
        <taxon>Lachnospirales</taxon>
        <taxon>Lachnospiraceae</taxon>
        <taxon>Roseburia</taxon>
    </lineage>
</organism>
<evidence type="ECO:0000256" key="1">
    <source>
        <dbReference type="SAM" id="MobiDB-lite"/>
    </source>
</evidence>
<evidence type="ECO:0000313" key="5">
    <source>
        <dbReference type="EMBL" id="MVQ46815.1"/>
    </source>
</evidence>
<evidence type="ECO:0000313" key="4">
    <source>
        <dbReference type="EMBL" id="CUM89993.1"/>
    </source>
</evidence>
<dbReference type="GO" id="GO:0030435">
    <property type="term" value="P:sporulation resulting in formation of a cellular spore"/>
    <property type="evidence" value="ECO:0007669"/>
    <property type="project" value="InterPro"/>
</dbReference>
<dbReference type="NCBIfam" id="TIGR02669">
    <property type="entry name" value="SpoIID_LytB"/>
    <property type="match status" value="1"/>
</dbReference>
<dbReference type="Proteomes" id="UP000283586">
    <property type="component" value="Unassembled WGS sequence"/>
</dbReference>
<dbReference type="STRING" id="166486.ERS852572_01012"/>
<feature type="transmembrane region" description="Helical" evidence="2">
    <location>
        <begin position="12"/>
        <end position="30"/>
    </location>
</feature>
<sequence length="340" mass="38354">MGKRRRKRAGFWLKGICLILLVPVFITTLMQRMRLENLIYGKEGAQEVLNTIDSVEGMEREVREHQENKKDILSGQAETQSGDSKDEDEETEMKVLQIVAQEIGIDKSAETIKAQCVIARTNLYDAMQAGTKEPESMPPDQQQELWGENFDKNYQKLKSCVEATAGETLLYNRTYIYAAYHAISSGRTRSMSELYEDADMPYLVTAECHADTTAEGYLSVFYYEKEEFLEKCRAAYPDAGLTELTQIEIVSRDAAEYVTKIKVAGETYDGEQFRHALELPSACFTITEIDDHVRIVARGMGHGFGLSQNTAEKLAKEGYGYREILAYFYKGAVIGQAGNL</sequence>
<protein>
    <submittedName>
        <fullName evidence="4">H-34</fullName>
    </submittedName>
    <submittedName>
        <fullName evidence="5">SpoIID/LytB domain-containing protein</fullName>
    </submittedName>
</protein>
<gene>
    <name evidence="6" type="ORF">DW264_13720</name>
    <name evidence="7" type="ORF">DWZ31_12115</name>
    <name evidence="4" type="ORF">ERS852572_01012</name>
    <name evidence="5" type="ORF">GCK47_14190</name>
</gene>
<reference evidence="5 11" key="3">
    <citation type="submission" date="2019-10" db="EMBL/GenBank/DDBJ databases">
        <title>Roseburia spp. ameliorate alcoholic fatty liver via restoration of gut barrier function.</title>
        <authorList>
            <person name="Seo B."/>
            <person name="Ko G."/>
        </authorList>
    </citation>
    <scope>NUCLEOTIDE SEQUENCE [LARGE SCALE GENOMIC DNA]</scope>
    <source>
        <strain evidence="5 11">SNUG30017</strain>
    </source>
</reference>
<evidence type="ECO:0000313" key="11">
    <source>
        <dbReference type="Proteomes" id="UP000479531"/>
    </source>
</evidence>
<evidence type="ECO:0000313" key="8">
    <source>
        <dbReference type="Proteomes" id="UP000095350"/>
    </source>
</evidence>
<feature type="domain" description="Sporulation stage II protein D amidase enhancer LytB N-terminal" evidence="3">
    <location>
        <begin position="95"/>
        <end position="171"/>
    </location>
</feature>
<dbReference type="Proteomes" id="UP000095350">
    <property type="component" value="Unassembled WGS sequence"/>
</dbReference>
<name>A0A173SI00_9FIRM</name>
<feature type="region of interest" description="Disordered" evidence="1">
    <location>
        <begin position="64"/>
        <end position="90"/>
    </location>
</feature>
<dbReference type="Proteomes" id="UP000284051">
    <property type="component" value="Unassembled WGS sequence"/>
</dbReference>
<evidence type="ECO:0000313" key="6">
    <source>
        <dbReference type="EMBL" id="RHG26885.1"/>
    </source>
</evidence>
<keyword evidence="2" id="KW-0812">Transmembrane</keyword>
<dbReference type="InterPro" id="IPR013486">
    <property type="entry name" value="SpoIID/LytB"/>
</dbReference>
<keyword evidence="2" id="KW-0472">Membrane</keyword>
<proteinExistence type="predicted"/>
<dbReference type="EMBL" id="CYXZ01000006">
    <property type="protein sequence ID" value="CUM89993.1"/>
    <property type="molecule type" value="Genomic_DNA"/>
</dbReference>
<keyword evidence="2" id="KW-1133">Transmembrane helix</keyword>
<dbReference type="EMBL" id="QRID01000014">
    <property type="protein sequence ID" value="RHG26885.1"/>
    <property type="molecule type" value="Genomic_DNA"/>
</dbReference>
<dbReference type="Pfam" id="PF08486">
    <property type="entry name" value="SpoIID"/>
    <property type="match status" value="1"/>
</dbReference>
<accession>A0A173SI00</accession>
<dbReference type="RefSeq" id="WP_022112160.1">
    <property type="nucleotide sequence ID" value="NZ_CABIYH010000006.1"/>
</dbReference>
<reference evidence="4 8" key="1">
    <citation type="submission" date="2015-09" db="EMBL/GenBank/DDBJ databases">
        <authorList>
            <consortium name="Pathogen Informatics"/>
        </authorList>
    </citation>
    <scope>NUCLEOTIDE SEQUENCE [LARGE SCALE GENOMIC DNA]</scope>
    <source>
        <strain evidence="4 8">2789STDY5834960</strain>
    </source>
</reference>
<dbReference type="PaxDb" id="166486-ERS852572_01012"/>
<reference evidence="9 10" key="2">
    <citation type="submission" date="2018-08" db="EMBL/GenBank/DDBJ databases">
        <title>A genome reference for cultivated species of the human gut microbiota.</title>
        <authorList>
            <person name="Zou Y."/>
            <person name="Xue W."/>
            <person name="Luo G."/>
        </authorList>
    </citation>
    <scope>NUCLEOTIDE SEQUENCE [LARGE SCALE GENOMIC DNA]</scope>
    <source>
        <strain evidence="7 9">AF31-21AC</strain>
        <strain evidence="6 10">AM22-21LB</strain>
    </source>
</reference>
<dbReference type="OrthoDB" id="9794671at2"/>
<evidence type="ECO:0000256" key="2">
    <source>
        <dbReference type="SAM" id="Phobius"/>
    </source>
</evidence>
<evidence type="ECO:0000313" key="10">
    <source>
        <dbReference type="Proteomes" id="UP000284051"/>
    </source>
</evidence>
<dbReference type="EMBL" id="QRQN01000014">
    <property type="protein sequence ID" value="RHN06914.1"/>
    <property type="molecule type" value="Genomic_DNA"/>
</dbReference>
<evidence type="ECO:0000313" key="7">
    <source>
        <dbReference type="EMBL" id="RHN06914.1"/>
    </source>
</evidence>
<dbReference type="AlphaFoldDB" id="A0A173SI00"/>
<dbReference type="InterPro" id="IPR013693">
    <property type="entry name" value="SpoIID/LytB_N"/>
</dbReference>
<evidence type="ECO:0000313" key="9">
    <source>
        <dbReference type="Proteomes" id="UP000283586"/>
    </source>
</evidence>
<evidence type="ECO:0000259" key="3">
    <source>
        <dbReference type="Pfam" id="PF08486"/>
    </source>
</evidence>
<dbReference type="EMBL" id="WGGT01000019">
    <property type="protein sequence ID" value="MVQ46815.1"/>
    <property type="molecule type" value="Genomic_DNA"/>
</dbReference>
<dbReference type="Proteomes" id="UP000479531">
    <property type="component" value="Unassembled WGS sequence"/>
</dbReference>